<reference evidence="5 6" key="1">
    <citation type="journal article" date="2019" name="Nat. Microbiol.">
        <title>Expanding anaerobic alkane metabolism in the domain of Archaea.</title>
        <authorList>
            <person name="Wang Y."/>
            <person name="Wegener G."/>
            <person name="Hou J."/>
            <person name="Wang F."/>
            <person name="Xiao X."/>
        </authorList>
    </citation>
    <scope>NUCLEOTIDE SEQUENCE [LARGE SCALE GENOMIC DNA]</scope>
    <source>
        <strain evidence="5">WYZ-LMO10</strain>
    </source>
</reference>
<keyword evidence="1" id="KW-0285">Flavoprotein</keyword>
<dbReference type="Gene3D" id="3.40.109.10">
    <property type="entry name" value="NADH Oxidase"/>
    <property type="match status" value="1"/>
</dbReference>
<dbReference type="GO" id="GO:0016491">
    <property type="term" value="F:oxidoreductase activity"/>
    <property type="evidence" value="ECO:0007669"/>
    <property type="project" value="UniProtKB-KW"/>
</dbReference>
<keyword evidence="3" id="KW-0560">Oxidoreductase</keyword>
<keyword evidence="2" id="KW-0288">FMN</keyword>
<evidence type="ECO:0000256" key="1">
    <source>
        <dbReference type="ARBA" id="ARBA00022630"/>
    </source>
</evidence>
<organism evidence="5 6">
    <name type="scientific">Thermoproteota archaeon</name>
    <dbReference type="NCBI Taxonomy" id="2056631"/>
    <lineage>
        <taxon>Archaea</taxon>
        <taxon>Thermoproteota</taxon>
    </lineage>
</organism>
<accession>A0A523BF75</accession>
<evidence type="ECO:0000256" key="3">
    <source>
        <dbReference type="ARBA" id="ARBA00023002"/>
    </source>
</evidence>
<gene>
    <name evidence="5" type="ORF">DSO08_02050</name>
</gene>
<dbReference type="Pfam" id="PF00881">
    <property type="entry name" value="Nitroreductase"/>
    <property type="match status" value="1"/>
</dbReference>
<evidence type="ECO:0000313" key="6">
    <source>
        <dbReference type="Proteomes" id="UP000315399"/>
    </source>
</evidence>
<dbReference type="InterPro" id="IPR050627">
    <property type="entry name" value="Nitroreductase/BluB"/>
</dbReference>
<proteinExistence type="predicted"/>
<evidence type="ECO:0000259" key="4">
    <source>
        <dbReference type="Pfam" id="PF00881"/>
    </source>
</evidence>
<feature type="domain" description="Nitroreductase" evidence="4">
    <location>
        <begin position="7"/>
        <end position="179"/>
    </location>
</feature>
<dbReference type="PANTHER" id="PTHR23026">
    <property type="entry name" value="NADPH NITROREDUCTASE"/>
    <property type="match status" value="1"/>
</dbReference>
<sequence length="200" mass="23200">MDLMEAINTRTMVRDFLDQPLKEEEKQLILESAIRAPTAGGNEQWYFVAVESKDSLDGLHKLLVDAQRAYFTEMLKVPWPKDQIEKWEKKVEAGLYKAPFYVAVFTDMRARYYTRSDVEERWAEQSAAAAIENMLLAAHGMGIGGCWFGVPLLMEDKFYEFFKVNKEEMRLVAVLAFGYPKQKPSPRQRKKSLKEVVRSF</sequence>
<dbReference type="Proteomes" id="UP000315399">
    <property type="component" value="Unassembled WGS sequence"/>
</dbReference>
<dbReference type="InterPro" id="IPR000415">
    <property type="entry name" value="Nitroreductase-like"/>
</dbReference>
<dbReference type="EMBL" id="QNVH01000012">
    <property type="protein sequence ID" value="TDA39472.1"/>
    <property type="molecule type" value="Genomic_DNA"/>
</dbReference>
<dbReference type="AlphaFoldDB" id="A0A523BF75"/>
<name>A0A523BF75_9CREN</name>
<dbReference type="InterPro" id="IPR029479">
    <property type="entry name" value="Nitroreductase"/>
</dbReference>
<dbReference type="SUPFAM" id="SSF55469">
    <property type="entry name" value="FMN-dependent nitroreductase-like"/>
    <property type="match status" value="1"/>
</dbReference>
<comment type="caution">
    <text evidence="5">The sequence shown here is derived from an EMBL/GenBank/DDBJ whole genome shotgun (WGS) entry which is preliminary data.</text>
</comment>
<protein>
    <submittedName>
        <fullName evidence="5">Nitroreductase family protein</fullName>
    </submittedName>
</protein>
<dbReference type="PANTHER" id="PTHR23026:SF90">
    <property type="entry name" value="IODOTYROSINE DEIODINASE 1"/>
    <property type="match status" value="1"/>
</dbReference>
<evidence type="ECO:0000313" key="5">
    <source>
        <dbReference type="EMBL" id="TDA39472.1"/>
    </source>
</evidence>
<evidence type="ECO:0000256" key="2">
    <source>
        <dbReference type="ARBA" id="ARBA00022643"/>
    </source>
</evidence>